<dbReference type="SUPFAM" id="SSF88723">
    <property type="entry name" value="PIN domain-like"/>
    <property type="match status" value="1"/>
</dbReference>
<sequence length="128" mass="14552">MVSGKKETKIQRVIFDTDVLIWYFRGNAKAKEFIESIPYEERCISSLIYMELLQGCLNKKELKDVKAFVDENFANIIHPNEVASEKAIALMERFTLSHGLRVVDALVAAITIEQGLQLASANTGHYRF</sequence>
<evidence type="ECO:0000256" key="7">
    <source>
        <dbReference type="ARBA" id="ARBA00038093"/>
    </source>
</evidence>
<comment type="similarity">
    <text evidence="7">Belongs to the PINc/VapC protein family.</text>
</comment>
<evidence type="ECO:0000256" key="4">
    <source>
        <dbReference type="ARBA" id="ARBA00022723"/>
    </source>
</evidence>
<gene>
    <name evidence="9" type="ORF">HKBW3S44_01811</name>
</gene>
<evidence type="ECO:0000259" key="8">
    <source>
        <dbReference type="Pfam" id="PF01850"/>
    </source>
</evidence>
<dbReference type="CDD" id="cd18741">
    <property type="entry name" value="PIN_VapC4-5_FitB-like"/>
    <property type="match status" value="1"/>
</dbReference>
<dbReference type="Gene3D" id="3.40.50.1010">
    <property type="entry name" value="5'-nuclease"/>
    <property type="match status" value="1"/>
</dbReference>
<evidence type="ECO:0000256" key="2">
    <source>
        <dbReference type="ARBA" id="ARBA00022649"/>
    </source>
</evidence>
<feature type="domain" description="PIN" evidence="8">
    <location>
        <begin position="13"/>
        <end position="127"/>
    </location>
</feature>
<evidence type="ECO:0000256" key="5">
    <source>
        <dbReference type="ARBA" id="ARBA00022801"/>
    </source>
</evidence>
<keyword evidence="2" id="KW-1277">Toxin-antitoxin system</keyword>
<comment type="cofactor">
    <cofactor evidence="1">
        <name>Mg(2+)</name>
        <dbReference type="ChEBI" id="CHEBI:18420"/>
    </cofactor>
</comment>
<evidence type="ECO:0000256" key="6">
    <source>
        <dbReference type="ARBA" id="ARBA00022842"/>
    </source>
</evidence>
<proteinExistence type="inferred from homology"/>
<dbReference type="InterPro" id="IPR050556">
    <property type="entry name" value="Type_II_TA_system_RNase"/>
</dbReference>
<reference evidence="9 10" key="1">
    <citation type="journal article" date="2020" name="Front. Microbiol.">
        <title>Single-cell genomics of novel Actinobacteria with the Wood-Ljungdahl pathway discovered in a serpentinizing system.</title>
        <authorList>
            <person name="Merino N."/>
            <person name="Kawai M."/>
            <person name="Boyd E.S."/>
            <person name="Colman D.R."/>
            <person name="McGlynn S.E."/>
            <person name="Nealson K.H."/>
            <person name="Kurokawa K."/>
            <person name="Hongoh Y."/>
        </authorList>
    </citation>
    <scope>NUCLEOTIDE SEQUENCE [LARGE SCALE GENOMIC DNA]</scope>
    <source>
        <strain evidence="9 10">S44</strain>
    </source>
</reference>
<dbReference type="RefSeq" id="WP_246273433.1">
    <property type="nucleotide sequence ID" value="NZ_BLSC01000350.1"/>
</dbReference>
<organism evidence="9 10">
    <name type="scientific">Candidatus Hakubella thermalkaliphila</name>
    <dbReference type="NCBI Taxonomy" id="2754717"/>
    <lineage>
        <taxon>Bacteria</taxon>
        <taxon>Bacillati</taxon>
        <taxon>Actinomycetota</taxon>
        <taxon>Actinomycetota incertae sedis</taxon>
        <taxon>Candidatus Hakubellales</taxon>
        <taxon>Candidatus Hakubellaceae</taxon>
        <taxon>Candidatus Hakubella</taxon>
    </lineage>
</organism>
<dbReference type="GO" id="GO:0016787">
    <property type="term" value="F:hydrolase activity"/>
    <property type="evidence" value="ECO:0007669"/>
    <property type="project" value="UniProtKB-KW"/>
</dbReference>
<keyword evidence="6" id="KW-0460">Magnesium</keyword>
<keyword evidence="3" id="KW-0540">Nuclease</keyword>
<dbReference type="Proteomes" id="UP000561271">
    <property type="component" value="Unassembled WGS sequence"/>
</dbReference>
<dbReference type="AlphaFoldDB" id="A0A6V8Q5D9"/>
<name>A0A6V8Q5D9_9ACTN</name>
<evidence type="ECO:0000313" key="9">
    <source>
        <dbReference type="EMBL" id="GFP38131.1"/>
    </source>
</evidence>
<dbReference type="EMBL" id="BLSC01000350">
    <property type="protein sequence ID" value="GFP38131.1"/>
    <property type="molecule type" value="Genomic_DNA"/>
</dbReference>
<comment type="caution">
    <text evidence="9">The sequence shown here is derived from an EMBL/GenBank/DDBJ whole genome shotgun (WGS) entry which is preliminary data.</text>
</comment>
<protein>
    <recommendedName>
        <fullName evidence="8">PIN domain-containing protein</fullName>
    </recommendedName>
</protein>
<dbReference type="PANTHER" id="PTHR33653:SF1">
    <property type="entry name" value="RIBONUCLEASE VAPC2"/>
    <property type="match status" value="1"/>
</dbReference>
<keyword evidence="5" id="KW-0378">Hydrolase</keyword>
<dbReference type="GO" id="GO:0046872">
    <property type="term" value="F:metal ion binding"/>
    <property type="evidence" value="ECO:0007669"/>
    <property type="project" value="UniProtKB-KW"/>
</dbReference>
<dbReference type="PANTHER" id="PTHR33653">
    <property type="entry name" value="RIBONUCLEASE VAPC2"/>
    <property type="match status" value="1"/>
</dbReference>
<dbReference type="Pfam" id="PF01850">
    <property type="entry name" value="PIN"/>
    <property type="match status" value="1"/>
</dbReference>
<evidence type="ECO:0000256" key="3">
    <source>
        <dbReference type="ARBA" id="ARBA00022722"/>
    </source>
</evidence>
<dbReference type="GO" id="GO:0004518">
    <property type="term" value="F:nuclease activity"/>
    <property type="evidence" value="ECO:0007669"/>
    <property type="project" value="UniProtKB-KW"/>
</dbReference>
<dbReference type="InterPro" id="IPR002716">
    <property type="entry name" value="PIN_dom"/>
</dbReference>
<keyword evidence="4" id="KW-0479">Metal-binding</keyword>
<accession>A0A6V8Q5D9</accession>
<evidence type="ECO:0000313" key="10">
    <source>
        <dbReference type="Proteomes" id="UP000561271"/>
    </source>
</evidence>
<dbReference type="InterPro" id="IPR029060">
    <property type="entry name" value="PIN-like_dom_sf"/>
</dbReference>
<feature type="non-terminal residue" evidence="9">
    <location>
        <position position="128"/>
    </location>
</feature>
<evidence type="ECO:0000256" key="1">
    <source>
        <dbReference type="ARBA" id="ARBA00001946"/>
    </source>
</evidence>